<feature type="region of interest" description="Disordered" evidence="1">
    <location>
        <begin position="54"/>
        <end position="123"/>
    </location>
</feature>
<feature type="compositionally biased region" description="Acidic residues" evidence="1">
    <location>
        <begin position="1878"/>
        <end position="1887"/>
    </location>
</feature>
<feature type="region of interest" description="Disordered" evidence="1">
    <location>
        <begin position="1850"/>
        <end position="1923"/>
    </location>
</feature>
<feature type="compositionally biased region" description="Low complexity" evidence="1">
    <location>
        <begin position="1221"/>
        <end position="1233"/>
    </location>
</feature>
<feature type="region of interest" description="Disordered" evidence="1">
    <location>
        <begin position="381"/>
        <end position="408"/>
    </location>
</feature>
<feature type="region of interest" description="Disordered" evidence="1">
    <location>
        <begin position="1746"/>
        <end position="1780"/>
    </location>
</feature>
<organism evidence="2 3">
    <name type="scientific">Agrocybe pediades</name>
    <dbReference type="NCBI Taxonomy" id="84607"/>
    <lineage>
        <taxon>Eukaryota</taxon>
        <taxon>Fungi</taxon>
        <taxon>Dikarya</taxon>
        <taxon>Basidiomycota</taxon>
        <taxon>Agaricomycotina</taxon>
        <taxon>Agaricomycetes</taxon>
        <taxon>Agaricomycetidae</taxon>
        <taxon>Agaricales</taxon>
        <taxon>Agaricineae</taxon>
        <taxon>Strophariaceae</taxon>
        <taxon>Agrocybe</taxon>
    </lineage>
</organism>
<dbReference type="GO" id="GO:0006914">
    <property type="term" value="P:autophagy"/>
    <property type="evidence" value="ECO:0007669"/>
    <property type="project" value="InterPro"/>
</dbReference>
<feature type="compositionally biased region" description="Acidic residues" evidence="1">
    <location>
        <begin position="770"/>
        <end position="784"/>
    </location>
</feature>
<feature type="compositionally biased region" description="Basic and acidic residues" evidence="1">
    <location>
        <begin position="1867"/>
        <end position="1876"/>
    </location>
</feature>
<feature type="compositionally biased region" description="Gly residues" evidence="1">
    <location>
        <begin position="1173"/>
        <end position="1184"/>
    </location>
</feature>
<feature type="compositionally biased region" description="Basic and acidic residues" evidence="1">
    <location>
        <begin position="490"/>
        <end position="503"/>
    </location>
</feature>
<sequence>MRRRPSVRPPEVVHIFLPTRFGIRNLDLGFGGRPFKEEDNTHLLYSTYLLPQPLLMPQRPTRNATNNSKRSSKAKHPNSSSSSSSAAASGRNSPTPAGVVDNPTPFTPPVQLPTPLPDEEEQMRSNMDLNRNSNANVEGEEEEEALIQFGSEPDDQVQLPAVREAYQALQGYQAPVHEDEQAEEGGGGGGAKGVESSPPPLPVQVQVRRAWKRDVNANANGKAARRTNGTEFLSPRLDPDLIVPLFLLRGLARVMGGYAAAALLVLGSYEGMNTFINTLLASLKAQMTDSNSPLSLFSPFEVDEVDVDEEPPPPTSPPQHQQQPRHWTAHNSPNAGANAAPNSPYGSLSRTIRPRKGIPVPIGFTAPSAIGYEHEYTYASGAGSGASAQERRRQVREEQEFEREYEREEGDFGWGVGGGRVVDLNEDLEFRVNAAATGTSRGSGTGSGLAQAMRREHGHGHQYGYGMGERRVDVDTEKGARVDVGAGKVGGDREREGERERRGTGGKEVVAWSRWDLVDGRRILIIAYHQQRSTPTSSNASGPGLQIYDCTDLTAIQEILDVNLDGPFLPHSAADQEHASRTTQTKRTRTRTRRRMKIVDVAVLPADEEEWEGERPMIGVLLENVSTTTTSSSVSPEGGGDMEEELMYGYDGRRQPPPKNVKRRTKTTERRAVLALYSLRTHRVVKTLDLPDGRCSTTSPPAIRLFSTSTFELVHVVQGEEVKPFLYPLTSTAAAVAHSHSQPHSTSHHHQVPHIGNNYYDPRSVRVPNDDNDDNFTFDYESDFDDDDDGGEQLAYPVFALHGRLLAYAASSPGEGPSVGGGAALRGHMGDHHHHHLRPTSSSSASKDTTSKEIKEARRLSSASATSSASGVSSSSAFSFSGGLGVLGGKLSSLAGNLSLVGMSPISAPGESGGGAGGVLGGTMRMLGGAFGSGGVSVSPTGRFVSRSAPDEGSGRLGLGGLQGMDQREQERERVVVKPSSGISATGGGGGPYWVKVVVLGGVLRKTKGRQGRTKTVAHFVASRSQPVSLLEFTPDGLSLGVGSRDGRWVKVFRLWPVPGVASSSPSPASPQVVSSVSTSSTSSSIPEAINDPRKTYELFRGHTNARVHAISFTPSGLYAGLATENGTLHVFAVNPPQVAGSLAVLTSEEEGAAAAQGEVQWYLEGRVRGVEGGSLGGGAGAGPGERESEKERTGKTSVRALVRLRVGKTAPSGGPGSGVGVSPISPSSPTSTYRRSNQPQHGYSRSVSGGYPGGLSPPFYHPEESVGTTTNSQVKSKSASAPLAFTFLSHADLASAPSLLPSSSSASYSSGYTASSPRSAGSAQQQPSSRKNKNFQDVLIFDPVHFVLSLRRINLEKRRASGVMSIGGGISSLTGGIGNSLSGIGIGGGITAMGGGGIGNSLGGIGENVVNAMTSISLPKSLSTLSSALALAPQVVGSSSAVAGGTTAGGAQGKERWELGASESVVKTWSLGRSGLVPFEEVKVPVEPLPSLSSRGARRRRMGTAANPSTYLAQTEISTHFSPPSSSNIAVRVGQRPNTPFAWKKSIYLAHQFTFSTFSHSSGFSAGGGRGDNTYTFSGFAGSPPSGNRGDSESLPGDYHALIRSYAFEALQAVGGRVEVRKEVPVRVLGYPSAFGQGEVQEEGEEGEFVLGREHRRSASTSSASARAGFLSLATMRGTQEEDPLASAIEDSLGARTSTSNGMYGLEQAQLPAWPNGAPGRGSGAVIQIPIREIGEGLGRIGKSARRRLGGGDRAGVGAGGREKAGDRLEFGEEDEEDEEEFARIRGEIVDMDADVLGTVDEELWDLSLGGGGGDGGSGMGYHQEPLEEEDGYRQHQHHRPVYPVREDGLLHGLDSSHSPSPAVSEEARKGRPLPDVELEGYDDLEVERASAAAATPPIPLATPTSGVAGSNKSAKRAKGRR</sequence>
<feature type="compositionally biased region" description="Basic and acidic residues" evidence="1">
    <location>
        <begin position="1185"/>
        <end position="1195"/>
    </location>
</feature>
<feature type="region of interest" description="Disordered" evidence="1">
    <location>
        <begin position="738"/>
        <end position="784"/>
    </location>
</feature>
<accession>A0A8H4QSU8</accession>
<reference evidence="2 3" key="1">
    <citation type="submission" date="2019-12" db="EMBL/GenBank/DDBJ databases">
        <authorList>
            <person name="Floudas D."/>
            <person name="Bentzer J."/>
            <person name="Ahren D."/>
            <person name="Johansson T."/>
            <person name="Persson P."/>
            <person name="Tunlid A."/>
        </authorList>
    </citation>
    <scope>NUCLEOTIDE SEQUENCE [LARGE SCALE GENOMIC DNA]</scope>
    <source>
        <strain evidence="2 3">CBS 102.39</strain>
    </source>
</reference>
<feature type="compositionally biased region" description="Basic and acidic residues" evidence="1">
    <location>
        <begin position="1762"/>
        <end position="1772"/>
    </location>
</feature>
<feature type="region of interest" description="Disordered" evidence="1">
    <location>
        <begin position="1061"/>
        <end position="1088"/>
    </location>
</feature>
<feature type="region of interest" description="Disordered" evidence="1">
    <location>
        <begin position="812"/>
        <end position="874"/>
    </location>
</feature>
<keyword evidence="3" id="KW-1185">Reference proteome</keyword>
<feature type="compositionally biased region" description="Low complexity" evidence="1">
    <location>
        <begin position="1307"/>
        <end position="1321"/>
    </location>
</feature>
<feature type="region of interest" description="Disordered" evidence="1">
    <location>
        <begin position="304"/>
        <end position="352"/>
    </location>
</feature>
<dbReference type="GO" id="GO:0005737">
    <property type="term" value="C:cytoplasm"/>
    <property type="evidence" value="ECO:0007669"/>
    <property type="project" value="TreeGrafter"/>
</dbReference>
<dbReference type="InterPro" id="IPR011047">
    <property type="entry name" value="Quinoprotein_ADH-like_sf"/>
</dbReference>
<feature type="compositionally biased region" description="Low complexity" evidence="1">
    <location>
        <begin position="79"/>
        <end position="89"/>
    </location>
</feature>
<dbReference type="PANTHER" id="PTHR13268:SF0">
    <property type="entry name" value="BCAS3 MICROTUBULE ASSOCIATED CELL MIGRATION FACTOR"/>
    <property type="match status" value="1"/>
</dbReference>
<feature type="compositionally biased region" description="Basic and acidic residues" evidence="1">
    <location>
        <begin position="849"/>
        <end position="859"/>
    </location>
</feature>
<evidence type="ECO:0000313" key="3">
    <source>
        <dbReference type="Proteomes" id="UP000521872"/>
    </source>
</evidence>
<dbReference type="Proteomes" id="UP000521872">
    <property type="component" value="Unassembled WGS sequence"/>
</dbReference>
<feature type="region of interest" description="Disordered" evidence="1">
    <location>
        <begin position="484"/>
        <end position="503"/>
    </location>
</feature>
<comment type="caution">
    <text evidence="2">The sequence shown here is derived from an EMBL/GenBank/DDBJ whole genome shotgun (WGS) entry which is preliminary data.</text>
</comment>
<feature type="compositionally biased region" description="Pro residues" evidence="1">
    <location>
        <begin position="105"/>
        <end position="116"/>
    </location>
</feature>
<dbReference type="EMBL" id="JAACJL010000032">
    <property type="protein sequence ID" value="KAF4616090.1"/>
    <property type="molecule type" value="Genomic_DNA"/>
</dbReference>
<feature type="compositionally biased region" description="Polar residues" evidence="1">
    <location>
        <begin position="1234"/>
        <end position="1248"/>
    </location>
</feature>
<dbReference type="PANTHER" id="PTHR13268">
    <property type="entry name" value="BREAST CARCINOMA AMPLIFIED SEQUENCE 3"/>
    <property type="match status" value="1"/>
</dbReference>
<feature type="compositionally biased region" description="Basic and acidic residues" evidence="1">
    <location>
        <begin position="389"/>
        <end position="406"/>
    </location>
</feature>
<evidence type="ECO:0000256" key="1">
    <source>
        <dbReference type="SAM" id="MobiDB-lite"/>
    </source>
</evidence>
<proteinExistence type="predicted"/>
<evidence type="ECO:0000313" key="2">
    <source>
        <dbReference type="EMBL" id="KAF4616090.1"/>
    </source>
</evidence>
<feature type="region of interest" description="Disordered" evidence="1">
    <location>
        <begin position="1173"/>
        <end position="1275"/>
    </location>
</feature>
<feature type="region of interest" description="Disordered" evidence="1">
    <location>
        <begin position="1307"/>
        <end position="1335"/>
    </location>
</feature>
<dbReference type="InterPro" id="IPR045142">
    <property type="entry name" value="BCAS3-like"/>
</dbReference>
<feature type="compositionally biased region" description="Low complexity" evidence="1">
    <location>
        <begin position="1061"/>
        <end position="1085"/>
    </location>
</feature>
<feature type="compositionally biased region" description="Low complexity" evidence="1">
    <location>
        <begin position="331"/>
        <end position="344"/>
    </location>
</feature>
<feature type="compositionally biased region" description="Low complexity" evidence="1">
    <location>
        <begin position="860"/>
        <end position="874"/>
    </location>
</feature>
<feature type="region of interest" description="Disordered" evidence="1">
    <location>
        <begin position="178"/>
        <end position="199"/>
    </location>
</feature>
<gene>
    <name evidence="2" type="ORF">D9613_011234</name>
</gene>
<name>A0A8H4QSU8_9AGAR</name>
<dbReference type="SUPFAM" id="SSF50998">
    <property type="entry name" value="Quinoprotein alcohol dehydrogenase-like"/>
    <property type="match status" value="1"/>
</dbReference>
<feature type="region of interest" description="Disordered" evidence="1">
    <location>
        <begin position="571"/>
        <end position="592"/>
    </location>
</feature>
<dbReference type="GO" id="GO:0042594">
    <property type="term" value="P:response to starvation"/>
    <property type="evidence" value="ECO:0007669"/>
    <property type="project" value="TreeGrafter"/>
</dbReference>
<protein>
    <submittedName>
        <fullName evidence="2">Uncharacterized protein</fullName>
    </submittedName>
</protein>